<dbReference type="EMBL" id="PYNF01000003">
    <property type="protein sequence ID" value="PSV00322.1"/>
    <property type="molecule type" value="Genomic_DNA"/>
</dbReference>
<evidence type="ECO:0000313" key="2">
    <source>
        <dbReference type="Proteomes" id="UP000241426"/>
    </source>
</evidence>
<sequence length="154" mass="18024">MTINHLREAYLGELYGINFFSTLLNGYEDRSHVDKLDALLRIEHITGKKLKAALEPLGVVCPQYDPKMEQKGIADANKWIHLPWNELIDTMVTWVAPYQQRYQELADSAQDHHELFKLVAEHENTIYKFLLAERFKLPKSIHILHSFILMHTIE</sequence>
<comment type="caution">
    <text evidence="1">The sequence shown here is derived from an EMBL/GenBank/DDBJ whole genome shotgun (WGS) entry which is preliminary data.</text>
</comment>
<dbReference type="RefSeq" id="WP_107288952.1">
    <property type="nucleotide sequence ID" value="NZ_PYNF01000003.1"/>
</dbReference>
<protein>
    <submittedName>
        <fullName evidence="1">Uncharacterized protein</fullName>
    </submittedName>
</protein>
<organism evidence="1 2">
    <name type="scientific">Photobacterium kishitanii</name>
    <dbReference type="NCBI Taxonomy" id="318456"/>
    <lineage>
        <taxon>Bacteria</taxon>
        <taxon>Pseudomonadati</taxon>
        <taxon>Pseudomonadota</taxon>
        <taxon>Gammaproteobacteria</taxon>
        <taxon>Vibrionales</taxon>
        <taxon>Vibrionaceae</taxon>
        <taxon>Photobacterium</taxon>
    </lineage>
</organism>
<proteinExistence type="predicted"/>
<name>A0A2T3KKT6_9GAMM</name>
<accession>A0A2T3KKT6</accession>
<dbReference type="AlphaFoldDB" id="A0A2T3KKT6"/>
<reference evidence="1 2" key="1">
    <citation type="submission" date="2018-01" db="EMBL/GenBank/DDBJ databases">
        <title>Whole genome sequencing of Histamine producing bacteria.</title>
        <authorList>
            <person name="Butler K."/>
        </authorList>
    </citation>
    <scope>NUCLEOTIDE SEQUENCE [LARGE SCALE GENOMIC DNA]</scope>
    <source>
        <strain evidence="1 2">FS-7.2</strain>
    </source>
</reference>
<evidence type="ECO:0000313" key="1">
    <source>
        <dbReference type="EMBL" id="PSV00322.1"/>
    </source>
</evidence>
<gene>
    <name evidence="1" type="ORF">C9J27_04140</name>
</gene>
<dbReference type="Proteomes" id="UP000241426">
    <property type="component" value="Unassembled WGS sequence"/>
</dbReference>